<comment type="caution">
    <text evidence="2">The sequence shown here is derived from an EMBL/GenBank/DDBJ whole genome shotgun (WGS) entry which is preliminary data.</text>
</comment>
<dbReference type="InterPro" id="IPR007294">
    <property type="entry name" value="DUF401"/>
</dbReference>
<evidence type="ECO:0008006" key="3">
    <source>
        <dbReference type="Google" id="ProtNLM"/>
    </source>
</evidence>
<gene>
    <name evidence="2" type="ORF">S03H2_28750</name>
</gene>
<dbReference type="EMBL" id="BARU01017326">
    <property type="protein sequence ID" value="GAH59045.1"/>
    <property type="molecule type" value="Genomic_DNA"/>
</dbReference>
<proteinExistence type="predicted"/>
<organism evidence="2">
    <name type="scientific">marine sediment metagenome</name>
    <dbReference type="NCBI Taxonomy" id="412755"/>
    <lineage>
        <taxon>unclassified sequences</taxon>
        <taxon>metagenomes</taxon>
        <taxon>ecological metagenomes</taxon>
    </lineage>
</organism>
<feature type="transmembrane region" description="Helical" evidence="1">
    <location>
        <begin position="133"/>
        <end position="157"/>
    </location>
</feature>
<keyword evidence="1" id="KW-0472">Membrane</keyword>
<evidence type="ECO:0000256" key="1">
    <source>
        <dbReference type="SAM" id="Phobius"/>
    </source>
</evidence>
<name>X1HPS8_9ZZZZ</name>
<feature type="non-terminal residue" evidence="2">
    <location>
        <position position="160"/>
    </location>
</feature>
<dbReference type="PANTHER" id="PTHR39556">
    <property type="entry name" value="PROTEIN, PUTATIVE-RELATED"/>
    <property type="match status" value="1"/>
</dbReference>
<feature type="transmembrane region" description="Helical" evidence="1">
    <location>
        <begin position="20"/>
        <end position="44"/>
    </location>
</feature>
<feature type="transmembrane region" description="Helical" evidence="1">
    <location>
        <begin position="65"/>
        <end position="87"/>
    </location>
</feature>
<dbReference type="PANTHER" id="PTHR39556:SF1">
    <property type="entry name" value="PROTEIN, PUTATIVE-RELATED"/>
    <property type="match status" value="1"/>
</dbReference>
<evidence type="ECO:0000313" key="2">
    <source>
        <dbReference type="EMBL" id="GAH59045.1"/>
    </source>
</evidence>
<dbReference type="Pfam" id="PF04165">
    <property type="entry name" value="DUF401"/>
    <property type="match status" value="1"/>
</dbReference>
<reference evidence="2" key="1">
    <citation type="journal article" date="2014" name="Front. Microbiol.">
        <title>High frequency of phylogenetically diverse reductive dehalogenase-homologous genes in deep subseafloor sedimentary metagenomes.</title>
        <authorList>
            <person name="Kawai M."/>
            <person name="Futagami T."/>
            <person name="Toyoda A."/>
            <person name="Takaki Y."/>
            <person name="Nishi S."/>
            <person name="Hori S."/>
            <person name="Arai W."/>
            <person name="Tsubouchi T."/>
            <person name="Morono Y."/>
            <person name="Uchiyama I."/>
            <person name="Ito T."/>
            <person name="Fujiyama A."/>
            <person name="Inagaki F."/>
            <person name="Takami H."/>
        </authorList>
    </citation>
    <scope>NUCLEOTIDE SEQUENCE</scope>
    <source>
        <strain evidence="2">Expedition CK06-06</strain>
    </source>
</reference>
<sequence length="160" mass="17578">MLTSLAATMERIGPRLAMHLVPAVIGLVPMPAGALVSAAALRDLAKRMGLTPERVTFINYWFRHIWEYSLPVYPAIITTSVILSVQLSSVTMTLLPMTALAIAFGTISSYRMLKPNKSRETKERMSKNIAYNLLRASWPIILLVALVLLGLDAVIAFPLA</sequence>
<accession>X1HPS8</accession>
<dbReference type="AlphaFoldDB" id="X1HPS8"/>
<feature type="transmembrane region" description="Helical" evidence="1">
    <location>
        <begin position="93"/>
        <end position="113"/>
    </location>
</feature>
<protein>
    <recommendedName>
        <fullName evidence="3">DUF401 family protein</fullName>
    </recommendedName>
</protein>
<keyword evidence="1" id="KW-0812">Transmembrane</keyword>
<keyword evidence="1" id="KW-1133">Transmembrane helix</keyword>